<feature type="region of interest" description="Disordered" evidence="1">
    <location>
        <begin position="23"/>
        <end position="80"/>
    </location>
</feature>
<evidence type="ECO:0000313" key="3">
    <source>
        <dbReference type="Proteomes" id="UP001148299"/>
    </source>
</evidence>
<comment type="caution">
    <text evidence="2">The sequence shown here is derived from an EMBL/GenBank/DDBJ whole genome shotgun (WGS) entry which is preliminary data.</text>
</comment>
<accession>A0A9W9RM10</accession>
<gene>
    <name evidence="2" type="ORF">N7541_003534</name>
</gene>
<reference evidence="2" key="1">
    <citation type="submission" date="2022-12" db="EMBL/GenBank/DDBJ databases">
        <authorList>
            <person name="Petersen C."/>
        </authorList>
    </citation>
    <scope>NUCLEOTIDE SEQUENCE</scope>
    <source>
        <strain evidence="2">IBT 35675</strain>
    </source>
</reference>
<dbReference type="Proteomes" id="UP001148299">
    <property type="component" value="Unassembled WGS sequence"/>
</dbReference>
<evidence type="ECO:0000256" key="1">
    <source>
        <dbReference type="SAM" id="MobiDB-lite"/>
    </source>
</evidence>
<dbReference type="EMBL" id="JAPZBR010000002">
    <property type="protein sequence ID" value="KAJ5362690.1"/>
    <property type="molecule type" value="Genomic_DNA"/>
</dbReference>
<reference evidence="2" key="2">
    <citation type="journal article" date="2023" name="IMA Fungus">
        <title>Comparative genomic study of the Penicillium genus elucidates a diverse pangenome and 15 lateral gene transfer events.</title>
        <authorList>
            <person name="Petersen C."/>
            <person name="Sorensen T."/>
            <person name="Nielsen M.R."/>
            <person name="Sondergaard T.E."/>
            <person name="Sorensen J.L."/>
            <person name="Fitzpatrick D.A."/>
            <person name="Frisvad J.C."/>
            <person name="Nielsen K.L."/>
        </authorList>
    </citation>
    <scope>NUCLEOTIDE SEQUENCE</scope>
    <source>
        <strain evidence="2">IBT 35675</strain>
    </source>
</reference>
<sequence length="221" mass="24601">MPQPQRQPQVSLSDALRNFSEAAQQLAQSWEHEYGQGAPNPFSAIPVPSLPNQHATPVEPPAKVEGTAESRSTPTPEVQDMDSILQRECAVSSDMESGDEGRAQTQQDQKVCLRCFRSWKHNIQAGEDVRPCVFSQGRSGRAFKCQYCSTGRLECIAIPASITRHVMQQKAAFERAARGADESRSHERFLEAYSDAWAAIRRTPSLQRSGRWSSRGKEGTR</sequence>
<evidence type="ECO:0000313" key="2">
    <source>
        <dbReference type="EMBL" id="KAJ5362690.1"/>
    </source>
</evidence>
<keyword evidence="3" id="KW-1185">Reference proteome</keyword>
<proteinExistence type="predicted"/>
<name>A0A9W9RM10_PENBR</name>
<organism evidence="2 3">
    <name type="scientific">Penicillium brevicompactum</name>
    <dbReference type="NCBI Taxonomy" id="5074"/>
    <lineage>
        <taxon>Eukaryota</taxon>
        <taxon>Fungi</taxon>
        <taxon>Dikarya</taxon>
        <taxon>Ascomycota</taxon>
        <taxon>Pezizomycotina</taxon>
        <taxon>Eurotiomycetes</taxon>
        <taxon>Eurotiomycetidae</taxon>
        <taxon>Eurotiales</taxon>
        <taxon>Aspergillaceae</taxon>
        <taxon>Penicillium</taxon>
    </lineage>
</organism>
<dbReference type="AlphaFoldDB" id="A0A9W9RM10"/>
<protein>
    <submittedName>
        <fullName evidence="2">Uncharacterized protein</fullName>
    </submittedName>
</protein>